<reference evidence="5" key="1">
    <citation type="journal article" date="2019" name="Int. J. Syst. Evol. Microbiol.">
        <title>The Global Catalogue of Microorganisms (GCM) 10K type strain sequencing project: providing services to taxonomists for standard genome sequencing and annotation.</title>
        <authorList>
            <consortium name="The Broad Institute Genomics Platform"/>
            <consortium name="The Broad Institute Genome Sequencing Center for Infectious Disease"/>
            <person name="Wu L."/>
            <person name="Ma J."/>
        </authorList>
    </citation>
    <scope>NUCLEOTIDE SEQUENCE [LARGE SCALE GENOMIC DNA]</scope>
    <source>
        <strain evidence="5">JCM 9458</strain>
    </source>
</reference>
<evidence type="ECO:0000313" key="5">
    <source>
        <dbReference type="Proteomes" id="UP001501676"/>
    </source>
</evidence>
<sequence>MTIQRPSTTKWTARVGIVAAVTATTLVATANPSQAAPITVSPASGAGGTYINLNTTTANTFSPTRPDAPEAVQFQTAACNTALTTTPTPGRIMPDVATAGTTTVTETGAGAFVNGDVGKVINGTGIPSGATITAVDAVAGTATISAAATGTASGLNVSIGVAAGPYPAQSVRYITPTRLVVQVPPLPAVAAGTRWYVCVYSVASGASTVIANTTAAAFTSYPVANVTAVEPNSGPSAGGNTFTIEGTGFGASTTANTVTIGGVAARVTAATASLITAVAPPGLGADRPIVVTTPAGQATFTTPTEAEYDYLDALSVTPQTAPATAAATLVITGSGFSGYNWSGVTPLNVGTNDFTMDNSPHIILSIGGLFSPTADQPAFGAAAAECINAVALSDTELICTLDPTVAGAANHTNGAAVRPGAYQVQLIDDTTPDADVADAEDRVSVVTSGSTFTIAPY</sequence>
<evidence type="ECO:0000259" key="3">
    <source>
        <dbReference type="SMART" id="SM00429"/>
    </source>
</evidence>
<name>A0ABP6T8K1_9ACTN</name>
<feature type="chain" id="PRO_5045398666" description="IPT/TIG domain-containing protein" evidence="2">
    <location>
        <begin position="36"/>
        <end position="457"/>
    </location>
</feature>
<dbReference type="PANTHER" id="PTHR46769:SF2">
    <property type="entry name" value="FIBROCYSTIN-L ISOFORM 2 PRECURSOR-RELATED"/>
    <property type="match status" value="1"/>
</dbReference>
<feature type="signal peptide" evidence="2">
    <location>
        <begin position="1"/>
        <end position="35"/>
    </location>
</feature>
<accession>A0ABP6T8K1</accession>
<comment type="caution">
    <text evidence="4">The sequence shown here is derived from an EMBL/GenBank/DDBJ whole genome shotgun (WGS) entry which is preliminary data.</text>
</comment>
<dbReference type="InterPro" id="IPR014756">
    <property type="entry name" value="Ig_E-set"/>
</dbReference>
<dbReference type="Pfam" id="PF01833">
    <property type="entry name" value="TIG"/>
    <property type="match status" value="1"/>
</dbReference>
<dbReference type="PANTHER" id="PTHR46769">
    <property type="entry name" value="POLYCYSTIC KIDNEY AND HEPATIC DISEASE 1 (AUTOSOMAL RECESSIVE)-LIKE 1"/>
    <property type="match status" value="1"/>
</dbReference>
<dbReference type="Proteomes" id="UP001501676">
    <property type="component" value="Unassembled WGS sequence"/>
</dbReference>
<dbReference type="SUPFAM" id="SSF81296">
    <property type="entry name" value="E set domains"/>
    <property type="match status" value="1"/>
</dbReference>
<dbReference type="InterPro" id="IPR052387">
    <property type="entry name" value="Fibrocystin"/>
</dbReference>
<protein>
    <recommendedName>
        <fullName evidence="3">IPT/TIG domain-containing protein</fullName>
    </recommendedName>
</protein>
<evidence type="ECO:0000256" key="1">
    <source>
        <dbReference type="ARBA" id="ARBA00022729"/>
    </source>
</evidence>
<organism evidence="4 5">
    <name type="scientific">Cryptosporangium minutisporangium</name>
    <dbReference type="NCBI Taxonomy" id="113569"/>
    <lineage>
        <taxon>Bacteria</taxon>
        <taxon>Bacillati</taxon>
        <taxon>Actinomycetota</taxon>
        <taxon>Actinomycetes</taxon>
        <taxon>Cryptosporangiales</taxon>
        <taxon>Cryptosporangiaceae</taxon>
        <taxon>Cryptosporangium</taxon>
    </lineage>
</organism>
<dbReference type="EMBL" id="BAAAYN010000051">
    <property type="protein sequence ID" value="GAA3395918.1"/>
    <property type="molecule type" value="Genomic_DNA"/>
</dbReference>
<feature type="domain" description="IPT/TIG" evidence="3">
    <location>
        <begin position="223"/>
        <end position="311"/>
    </location>
</feature>
<dbReference type="SMART" id="SM00429">
    <property type="entry name" value="IPT"/>
    <property type="match status" value="1"/>
</dbReference>
<dbReference type="InterPro" id="IPR013783">
    <property type="entry name" value="Ig-like_fold"/>
</dbReference>
<dbReference type="InterPro" id="IPR002909">
    <property type="entry name" value="IPT_dom"/>
</dbReference>
<gene>
    <name evidence="4" type="ORF">GCM10020369_70690</name>
</gene>
<evidence type="ECO:0000256" key="2">
    <source>
        <dbReference type="SAM" id="SignalP"/>
    </source>
</evidence>
<dbReference type="CDD" id="cd00603">
    <property type="entry name" value="IPT_PCSR"/>
    <property type="match status" value="1"/>
</dbReference>
<dbReference type="Gene3D" id="2.60.40.10">
    <property type="entry name" value="Immunoglobulins"/>
    <property type="match status" value="1"/>
</dbReference>
<keyword evidence="5" id="KW-1185">Reference proteome</keyword>
<keyword evidence="1 2" id="KW-0732">Signal</keyword>
<proteinExistence type="predicted"/>
<evidence type="ECO:0000313" key="4">
    <source>
        <dbReference type="EMBL" id="GAA3395918.1"/>
    </source>
</evidence>